<sequence length="1100" mass="120323">MSERELPPPPSAPRSFQAGAATPNPSAAPAASPAFLQPLVSPGSAPVLAGLDLLFGSLSPEILAGSAEQALRRLNCSARRPGPASPSMAPAPRAGCASPPSHQASSAADVGLGADVAACAEFLPPPPPLKPGDKPRTAASLEARSISLHAQVSPRGARLRSIIVAPNRAEEELRQRIPQDPQGKWQIVRPKFWWRKINPSFPRAARAAPMQRSSRGELASESDPFKGRCFRCLSALHFVRDCKDTVRCLDCKKPGHRARDCLSKRSAAAGATSATQPLPPAPPRQPQASAAAMPSPRRRLGTELEPGHPSTRPGEVYSSSLSTPEMEAAATDMRRTHLAILVSDPRLNISTRSIAKALQEELKFPLEDIHVLASFPDDFLARFDQPWQRDMALERGTILLRRGSFALTTWSPTTRGRPQTWRFYCRLTVESLPLNAWDDVPTIKAVLGGACELDKIERRSTRRDNTAALFVWVWCLDPDLIPKVKPHSILNRPAERRQDLPEGAPAEEGRDSLLYRILIHLDKVVDYSPIDEGRRRRGVLWPQVYRKDWHFGVEDGMPGPRTRPVRDRLGPSSHSQRRDDDRDDARDARRGGSRRGDRRDGDAAGLAGGSRRSAERCHNHHDDYDRRHSRSPDRRRRGDTTRHRSRSAGAADARVEVTEDQQADQAAAPSPPRASNRRSRSRSRTPTDSRAWGCTPSPPPGFLAYPAAVSLPSPPMVDFGASDALRCGVRAASPVGLVHFTTSIPPPPSPLIPWEELPGPQPGLGCGGLEDRWSANIADVQADDTRTYYPLSPPHLRSPLHMPPEHQAVDHWAAFFGEQSAEFVPNITSIQAWQELWQEDPTPPADQPPSDLLQPRLAMEDGTPGGWGSRSRDSLTGSEKLLAAAHSGQALATPTSPGWQLQDIFSTPPARPALPQLSDSSSEDLDDATLCEVTPKSNALRALRDANHVGHGLMEGITKGVGQLHVDPKTSLMSKLLGMISPSLLGFPTNSKPKKKRTTPRHLLCMDTAIRRSERPATKSSTMLASRRAQASACKQLGLIQREDEFDDAVQAQYLRLFQRPLTQDSLQGLALLADAAHRPGFVLPEQDLHELLREAPTEV</sequence>
<dbReference type="PROSITE" id="PS50158">
    <property type="entry name" value="ZF_CCHC"/>
    <property type="match status" value="1"/>
</dbReference>
<dbReference type="GO" id="GO:0003676">
    <property type="term" value="F:nucleic acid binding"/>
    <property type="evidence" value="ECO:0007669"/>
    <property type="project" value="InterPro"/>
</dbReference>
<dbReference type="Proteomes" id="UP001231189">
    <property type="component" value="Unassembled WGS sequence"/>
</dbReference>
<dbReference type="InterPro" id="IPR036875">
    <property type="entry name" value="Znf_CCHC_sf"/>
</dbReference>
<keyword evidence="5" id="KW-1185">Reference proteome</keyword>
<feature type="compositionally biased region" description="Low complexity" evidence="2">
    <location>
        <begin position="286"/>
        <end position="295"/>
    </location>
</feature>
<feature type="region of interest" description="Disordered" evidence="2">
    <location>
        <begin position="551"/>
        <end position="696"/>
    </location>
</feature>
<dbReference type="AlphaFoldDB" id="A0AAD8WQV3"/>
<dbReference type="PANTHER" id="PTHR33087">
    <property type="entry name" value="OS07G0539200 PROTEIN"/>
    <property type="match status" value="1"/>
</dbReference>
<feature type="domain" description="CCHC-type" evidence="3">
    <location>
        <begin position="247"/>
        <end position="261"/>
    </location>
</feature>
<dbReference type="InterPro" id="IPR053253">
    <property type="entry name" value="Sex_diff_modulator"/>
</dbReference>
<proteinExistence type="predicted"/>
<feature type="compositionally biased region" description="Basic and acidic residues" evidence="2">
    <location>
        <begin position="612"/>
        <end position="642"/>
    </location>
</feature>
<dbReference type="GO" id="GO:0008270">
    <property type="term" value="F:zinc ion binding"/>
    <property type="evidence" value="ECO:0007669"/>
    <property type="project" value="UniProtKB-KW"/>
</dbReference>
<gene>
    <name evidence="4" type="ORF">QYE76_038027</name>
</gene>
<feature type="compositionally biased region" description="Basic and acidic residues" evidence="2">
    <location>
        <begin position="576"/>
        <end position="602"/>
    </location>
</feature>
<feature type="region of interest" description="Disordered" evidence="2">
    <location>
        <begin position="839"/>
        <end position="875"/>
    </location>
</feature>
<reference evidence="4" key="1">
    <citation type="submission" date="2023-07" db="EMBL/GenBank/DDBJ databases">
        <title>A chromosome-level genome assembly of Lolium multiflorum.</title>
        <authorList>
            <person name="Chen Y."/>
            <person name="Copetti D."/>
            <person name="Kolliker R."/>
            <person name="Studer B."/>
        </authorList>
    </citation>
    <scope>NUCLEOTIDE SEQUENCE</scope>
    <source>
        <strain evidence="4">02402/16</strain>
        <tissue evidence="4">Leaf</tissue>
    </source>
</reference>
<dbReference type="SMART" id="SM00343">
    <property type="entry name" value="ZnF_C2HC"/>
    <property type="match status" value="2"/>
</dbReference>
<evidence type="ECO:0000256" key="1">
    <source>
        <dbReference type="PROSITE-ProRule" id="PRU00047"/>
    </source>
</evidence>
<feature type="compositionally biased region" description="Low complexity" evidence="2">
    <location>
        <begin position="18"/>
        <end position="32"/>
    </location>
</feature>
<dbReference type="PANTHER" id="PTHR33087:SF21">
    <property type="entry name" value="OS03G0782100 PROTEIN"/>
    <property type="match status" value="1"/>
</dbReference>
<feature type="region of interest" description="Disordered" evidence="2">
    <location>
        <begin position="270"/>
        <end position="329"/>
    </location>
</feature>
<organism evidence="4 5">
    <name type="scientific">Lolium multiflorum</name>
    <name type="common">Italian ryegrass</name>
    <name type="synonym">Lolium perenne subsp. multiflorum</name>
    <dbReference type="NCBI Taxonomy" id="4521"/>
    <lineage>
        <taxon>Eukaryota</taxon>
        <taxon>Viridiplantae</taxon>
        <taxon>Streptophyta</taxon>
        <taxon>Embryophyta</taxon>
        <taxon>Tracheophyta</taxon>
        <taxon>Spermatophyta</taxon>
        <taxon>Magnoliopsida</taxon>
        <taxon>Liliopsida</taxon>
        <taxon>Poales</taxon>
        <taxon>Poaceae</taxon>
        <taxon>BOP clade</taxon>
        <taxon>Pooideae</taxon>
        <taxon>Poodae</taxon>
        <taxon>Poeae</taxon>
        <taxon>Poeae Chloroplast Group 2 (Poeae type)</taxon>
        <taxon>Loliodinae</taxon>
        <taxon>Loliinae</taxon>
        <taxon>Lolium</taxon>
    </lineage>
</organism>
<feature type="region of interest" description="Disordered" evidence="2">
    <location>
        <begin position="77"/>
        <end position="108"/>
    </location>
</feature>
<feature type="compositionally biased region" description="Polar residues" evidence="2">
    <location>
        <begin position="890"/>
        <end position="905"/>
    </location>
</feature>
<dbReference type="SUPFAM" id="SSF57756">
    <property type="entry name" value="Retrovirus zinc finger-like domains"/>
    <property type="match status" value="1"/>
</dbReference>
<comment type="caution">
    <text evidence="4">The sequence shown here is derived from an EMBL/GenBank/DDBJ whole genome shotgun (WGS) entry which is preliminary data.</text>
</comment>
<dbReference type="Gene3D" id="4.10.60.10">
    <property type="entry name" value="Zinc finger, CCHC-type"/>
    <property type="match status" value="1"/>
</dbReference>
<accession>A0AAD8WQV3</accession>
<feature type="region of interest" description="Disordered" evidence="2">
    <location>
        <begin position="1"/>
        <end position="32"/>
    </location>
</feature>
<keyword evidence="1" id="KW-0863">Zinc-finger</keyword>
<name>A0AAD8WQV3_LOLMU</name>
<evidence type="ECO:0000313" key="4">
    <source>
        <dbReference type="EMBL" id="KAK1677179.1"/>
    </source>
</evidence>
<keyword evidence="1" id="KW-0479">Metal-binding</keyword>
<keyword evidence="1" id="KW-0862">Zinc</keyword>
<evidence type="ECO:0000259" key="3">
    <source>
        <dbReference type="PROSITE" id="PS50158"/>
    </source>
</evidence>
<dbReference type="EMBL" id="JAUUTY010000002">
    <property type="protein sequence ID" value="KAK1677179.1"/>
    <property type="molecule type" value="Genomic_DNA"/>
</dbReference>
<dbReference type="InterPro" id="IPR001878">
    <property type="entry name" value="Znf_CCHC"/>
</dbReference>
<evidence type="ECO:0000256" key="2">
    <source>
        <dbReference type="SAM" id="MobiDB-lite"/>
    </source>
</evidence>
<feature type="region of interest" description="Disordered" evidence="2">
    <location>
        <begin position="887"/>
        <end position="927"/>
    </location>
</feature>
<protein>
    <recommendedName>
        <fullName evidence="3">CCHC-type domain-containing protein</fullName>
    </recommendedName>
</protein>
<evidence type="ECO:0000313" key="5">
    <source>
        <dbReference type="Proteomes" id="UP001231189"/>
    </source>
</evidence>